<reference evidence="1" key="1">
    <citation type="submission" date="2021-05" db="EMBL/GenBank/DDBJ databases">
        <authorList>
            <person name="Pan Q."/>
            <person name="Jouanno E."/>
            <person name="Zahm M."/>
            <person name="Klopp C."/>
            <person name="Cabau C."/>
            <person name="Louis A."/>
            <person name="Berthelot C."/>
            <person name="Parey E."/>
            <person name="Roest Crollius H."/>
            <person name="Montfort J."/>
            <person name="Robinson-Rechavi M."/>
            <person name="Bouchez O."/>
            <person name="Lampietro C."/>
            <person name="Lopez Roques C."/>
            <person name="Donnadieu C."/>
            <person name="Postlethwait J."/>
            <person name="Bobe J."/>
            <person name="Dillon D."/>
            <person name="Chandos A."/>
            <person name="von Hippel F."/>
            <person name="Guiguen Y."/>
        </authorList>
    </citation>
    <scope>NUCLEOTIDE SEQUENCE</scope>
    <source>
        <strain evidence="1">YG-Jan2019</strain>
    </source>
</reference>
<name>A0ACC2HG86_DALPE</name>
<proteinExistence type="predicted"/>
<accession>A0ACC2HG86</accession>
<organism evidence="1 2">
    <name type="scientific">Dallia pectoralis</name>
    <name type="common">Alaska blackfish</name>
    <dbReference type="NCBI Taxonomy" id="75939"/>
    <lineage>
        <taxon>Eukaryota</taxon>
        <taxon>Metazoa</taxon>
        <taxon>Chordata</taxon>
        <taxon>Craniata</taxon>
        <taxon>Vertebrata</taxon>
        <taxon>Euteleostomi</taxon>
        <taxon>Actinopterygii</taxon>
        <taxon>Neopterygii</taxon>
        <taxon>Teleostei</taxon>
        <taxon>Protacanthopterygii</taxon>
        <taxon>Esociformes</taxon>
        <taxon>Umbridae</taxon>
        <taxon>Dallia</taxon>
    </lineage>
</organism>
<evidence type="ECO:0000313" key="1">
    <source>
        <dbReference type="EMBL" id="KAJ8014680.1"/>
    </source>
</evidence>
<sequence length="112" mass="13248">LHRHWVLLFSLTMLLDSQFVYKSRFTAMNSHNLSRFPSNNIYFFHWTGFIRFKMPPARRELRYSVQDVIDIIQNGESEVEMELNDTDESDEDSDEDVCQQVDKENQLPGLSS</sequence>
<keyword evidence="2" id="KW-1185">Reference proteome</keyword>
<feature type="non-terminal residue" evidence="1">
    <location>
        <position position="1"/>
    </location>
</feature>
<dbReference type="Proteomes" id="UP001157502">
    <property type="component" value="Chromosome 2"/>
</dbReference>
<comment type="caution">
    <text evidence="1">The sequence shown here is derived from an EMBL/GenBank/DDBJ whole genome shotgun (WGS) entry which is preliminary data.</text>
</comment>
<protein>
    <submittedName>
        <fullName evidence="1">Uncharacterized protein</fullName>
    </submittedName>
</protein>
<evidence type="ECO:0000313" key="2">
    <source>
        <dbReference type="Proteomes" id="UP001157502"/>
    </source>
</evidence>
<dbReference type="EMBL" id="CM055729">
    <property type="protein sequence ID" value="KAJ8014680.1"/>
    <property type="molecule type" value="Genomic_DNA"/>
</dbReference>
<gene>
    <name evidence="1" type="ORF">DPEC_G00018170</name>
</gene>